<evidence type="ECO:0000259" key="2">
    <source>
        <dbReference type="PROSITE" id="PS50164"/>
    </source>
</evidence>
<dbReference type="eggNOG" id="COG2827">
    <property type="taxonomic scope" value="Bacteria"/>
</dbReference>
<dbReference type="Proteomes" id="UP000000269">
    <property type="component" value="Chromosome"/>
</dbReference>
<dbReference type="InterPro" id="IPR000305">
    <property type="entry name" value="GIY-YIG_endonuc"/>
</dbReference>
<comment type="similarity">
    <text evidence="1">Belongs to the UPF0213 family.</text>
</comment>
<sequence>MNYVYILECSDRSLYTGWTNDLVKRLKAHGEGKGGKYTRAKLPVKLVYFEEYEDKIEAQKREYEIKQKKRDWKLQLIERGSALEKFK</sequence>
<proteinExistence type="inferred from homology"/>
<gene>
    <name evidence="3" type="ordered locus">Clos_0283</name>
</gene>
<accession>A8ML29</accession>
<dbReference type="SUPFAM" id="SSF82771">
    <property type="entry name" value="GIY-YIG endonuclease"/>
    <property type="match status" value="1"/>
</dbReference>
<evidence type="ECO:0000256" key="1">
    <source>
        <dbReference type="ARBA" id="ARBA00007435"/>
    </source>
</evidence>
<dbReference type="InterPro" id="IPR050190">
    <property type="entry name" value="UPF0213_domain"/>
</dbReference>
<dbReference type="KEGG" id="aoe:Clos_0283"/>
<evidence type="ECO:0000313" key="4">
    <source>
        <dbReference type="Proteomes" id="UP000000269"/>
    </source>
</evidence>
<dbReference type="Gene3D" id="3.40.1440.10">
    <property type="entry name" value="GIY-YIG endonuclease"/>
    <property type="match status" value="1"/>
</dbReference>
<dbReference type="CDD" id="cd10456">
    <property type="entry name" value="GIY-YIG_UPF0213"/>
    <property type="match status" value="1"/>
</dbReference>
<dbReference type="STRING" id="350688.Clos_0283"/>
<dbReference type="Pfam" id="PF01541">
    <property type="entry name" value="GIY-YIG"/>
    <property type="match status" value="1"/>
</dbReference>
<dbReference type="InterPro" id="IPR035901">
    <property type="entry name" value="GIY-YIG_endonuc_sf"/>
</dbReference>
<dbReference type="PANTHER" id="PTHR34477">
    <property type="entry name" value="UPF0213 PROTEIN YHBQ"/>
    <property type="match status" value="1"/>
</dbReference>
<protein>
    <submittedName>
        <fullName evidence="3">Excinuclease ABC C subunit domain protein</fullName>
    </submittedName>
</protein>
<dbReference type="PROSITE" id="PS50164">
    <property type="entry name" value="GIY_YIG"/>
    <property type="match status" value="1"/>
</dbReference>
<name>A8ML29_ALKOO</name>
<dbReference type="EMBL" id="CP000853">
    <property type="protein sequence ID" value="ABW17846.1"/>
    <property type="molecule type" value="Genomic_DNA"/>
</dbReference>
<feature type="domain" description="GIY-YIG" evidence="2">
    <location>
        <begin position="1"/>
        <end position="75"/>
    </location>
</feature>
<dbReference type="AlphaFoldDB" id="A8ML29"/>
<dbReference type="PANTHER" id="PTHR34477:SF1">
    <property type="entry name" value="UPF0213 PROTEIN YHBQ"/>
    <property type="match status" value="1"/>
</dbReference>
<dbReference type="OrthoDB" id="9807770at2"/>
<keyword evidence="4" id="KW-1185">Reference proteome</keyword>
<evidence type="ECO:0000313" key="3">
    <source>
        <dbReference type="EMBL" id="ABW17846.1"/>
    </source>
</evidence>
<organism evidence="3 4">
    <name type="scientific">Alkaliphilus oremlandii (strain OhILAs)</name>
    <name type="common">Clostridium oremlandii (strain OhILAs)</name>
    <dbReference type="NCBI Taxonomy" id="350688"/>
    <lineage>
        <taxon>Bacteria</taxon>
        <taxon>Bacillati</taxon>
        <taxon>Bacillota</taxon>
        <taxon>Clostridia</taxon>
        <taxon>Peptostreptococcales</taxon>
        <taxon>Natronincolaceae</taxon>
        <taxon>Alkaliphilus</taxon>
    </lineage>
</organism>
<reference evidence="4" key="1">
    <citation type="submission" date="2007-10" db="EMBL/GenBank/DDBJ databases">
        <title>Complete genome of Alkaliphilus oremlandii OhILAs.</title>
        <authorList>
            <person name="Copeland A."/>
            <person name="Lucas S."/>
            <person name="Lapidus A."/>
            <person name="Barry K."/>
            <person name="Detter J.C."/>
            <person name="Glavina del Rio T."/>
            <person name="Hammon N."/>
            <person name="Israni S."/>
            <person name="Dalin E."/>
            <person name="Tice H."/>
            <person name="Pitluck S."/>
            <person name="Chain P."/>
            <person name="Malfatti S."/>
            <person name="Shin M."/>
            <person name="Vergez L."/>
            <person name="Schmutz J."/>
            <person name="Larimer F."/>
            <person name="Land M."/>
            <person name="Hauser L."/>
            <person name="Kyrpides N."/>
            <person name="Mikhailova N."/>
            <person name="Stolz J.F."/>
            <person name="Dawson A."/>
            <person name="Fisher E."/>
            <person name="Crable B."/>
            <person name="Perera E."/>
            <person name="Lisak J."/>
            <person name="Ranganathan M."/>
            <person name="Basu P."/>
            <person name="Richardson P."/>
        </authorList>
    </citation>
    <scope>NUCLEOTIDE SEQUENCE [LARGE SCALE GENOMIC DNA]</scope>
    <source>
        <strain evidence="4">OhILAs</strain>
    </source>
</reference>
<dbReference type="HOGENOM" id="CLU_135650_0_3_9"/>